<sequence length="259" mass="30337">MESLENLRTLGSERIPPEQKLELAKPLKERGNALFREEKYQDAKRAYDEAFVCMFCTQEEFEYLFTTPEKQKHQELLVTLHLNRGLCKLKLKDLEAAKWDFEEAQRYARSLQGPGSKGNAKALYRRARTLIEMVRLELEKAERREHWDDEKALECCSSSENDLREAAAIEPADSAIPRAMQELSRLRTRILELRRAHRVRSKQFFSKLKIDRKPKLHNSENARPAESVQKEDMLDADRVSGEHTEVMHNVPALERVRIY</sequence>
<accession>A0A7J7IFL8</accession>
<dbReference type="PANTHER" id="PTHR11242:SF0">
    <property type="entry name" value="TPR_REGION DOMAIN-CONTAINING PROTEIN"/>
    <property type="match status" value="1"/>
</dbReference>
<dbReference type="Gene3D" id="1.25.40.10">
    <property type="entry name" value="Tetratricopeptide repeat domain"/>
    <property type="match status" value="1"/>
</dbReference>
<dbReference type="EMBL" id="VWRR01000012">
    <property type="protein sequence ID" value="KAF6001906.1"/>
    <property type="molecule type" value="Genomic_DNA"/>
</dbReference>
<dbReference type="InterPro" id="IPR011990">
    <property type="entry name" value="TPR-like_helical_dom_sf"/>
</dbReference>
<protein>
    <submittedName>
        <fullName evidence="3">Uncharacterized protein</fullName>
    </submittedName>
</protein>
<name>A0A7J7IFL8_9RHOD</name>
<dbReference type="PANTHER" id="PTHR11242">
    <property type="entry name" value="ARYL HYDROCARBON RECEPTOR INTERACTING PROTEIN RELATED"/>
    <property type="match status" value="1"/>
</dbReference>
<comment type="caution">
    <text evidence="3">The sequence shown here is derived from an EMBL/GenBank/DDBJ whole genome shotgun (WGS) entry which is preliminary data.</text>
</comment>
<dbReference type="Proteomes" id="UP000530660">
    <property type="component" value="Unassembled WGS sequence"/>
</dbReference>
<dbReference type="SUPFAM" id="SSF48452">
    <property type="entry name" value="TPR-like"/>
    <property type="match status" value="1"/>
</dbReference>
<organism evidence="3 4">
    <name type="scientific">Cyanidiococcus yangmingshanensis</name>
    <dbReference type="NCBI Taxonomy" id="2690220"/>
    <lineage>
        <taxon>Eukaryota</taxon>
        <taxon>Rhodophyta</taxon>
        <taxon>Bangiophyceae</taxon>
        <taxon>Cyanidiales</taxon>
        <taxon>Cyanidiaceae</taxon>
        <taxon>Cyanidiococcus</taxon>
    </lineage>
</organism>
<keyword evidence="4" id="KW-1185">Reference proteome</keyword>
<evidence type="ECO:0000313" key="3">
    <source>
        <dbReference type="EMBL" id="KAF6001906.1"/>
    </source>
</evidence>
<evidence type="ECO:0000313" key="4">
    <source>
        <dbReference type="Proteomes" id="UP000530660"/>
    </source>
</evidence>
<dbReference type="InterPro" id="IPR039663">
    <property type="entry name" value="AIP/AIPL1/TTC9"/>
</dbReference>
<evidence type="ECO:0000256" key="2">
    <source>
        <dbReference type="ARBA" id="ARBA00022803"/>
    </source>
</evidence>
<keyword evidence="1" id="KW-0677">Repeat</keyword>
<dbReference type="OrthoDB" id="433738at2759"/>
<keyword evidence="2" id="KW-0802">TPR repeat</keyword>
<dbReference type="AlphaFoldDB" id="A0A7J7IFL8"/>
<evidence type="ECO:0000256" key="1">
    <source>
        <dbReference type="ARBA" id="ARBA00022737"/>
    </source>
</evidence>
<gene>
    <name evidence="3" type="ORF">F1559_001224</name>
</gene>
<reference evidence="3 4" key="1">
    <citation type="journal article" date="2020" name="J. Phycol.">
        <title>Comparative genome analysis reveals Cyanidiococcus gen. nov., a new extremophilic red algal genus sister to Cyanidioschyzon (Cyanidioschyzonaceae, Rhodophyta).</title>
        <authorList>
            <person name="Liu S.-L."/>
            <person name="Chiang Y.-R."/>
            <person name="Yoon H.S."/>
            <person name="Fu H.-Y."/>
        </authorList>
    </citation>
    <scope>NUCLEOTIDE SEQUENCE [LARGE SCALE GENOMIC DNA]</scope>
    <source>
        <strain evidence="3 4">THAL066</strain>
    </source>
</reference>
<proteinExistence type="predicted"/>